<dbReference type="OrthoDB" id="9785745at2"/>
<keyword evidence="3" id="KW-0804">Transcription</keyword>
<dbReference type="PANTHER" id="PTHR30126:SF64">
    <property type="entry name" value="HTH-TYPE TRANSCRIPTIONAL REGULATOR CITR"/>
    <property type="match status" value="1"/>
</dbReference>
<accession>A0A1I4IEP3</accession>
<dbReference type="EMBL" id="FOTJ01000015">
    <property type="protein sequence ID" value="SFL52251.1"/>
    <property type="molecule type" value="Genomic_DNA"/>
</dbReference>
<dbReference type="Gene3D" id="3.40.190.290">
    <property type="match status" value="1"/>
</dbReference>
<dbReference type="GO" id="GO:0000976">
    <property type="term" value="F:transcription cis-regulatory region binding"/>
    <property type="evidence" value="ECO:0007669"/>
    <property type="project" value="TreeGrafter"/>
</dbReference>
<sequence length="278" mass="32438">MLSSLQTFVTLYETRNFSKTAQLLFVSQPAVTARIKKLEETLNILLFSRINNKEVIPTCIADQFYFKAVRLLSDWDKTQSEISSIINNKTSFNLGLSPNSASLFEIPILDILKPHLDILNLKIQIFDSQTIFNLVKTHELHFGIIERMYNHECITRFDILDDELVLAGNLSSDNFFVRKINFETAPFTKKFMKEDTFKYKNSINVNNINTILNYINREMGTSIISKNLLTKNTPYQKLSKEYMRTFSGIYYTDEQDRLILEIIDKLKMELEKINIDKL</sequence>
<dbReference type="Pfam" id="PF00126">
    <property type="entry name" value="HTH_1"/>
    <property type="match status" value="1"/>
</dbReference>
<dbReference type="AlphaFoldDB" id="A0A1I4IEP3"/>
<dbReference type="PRINTS" id="PR00039">
    <property type="entry name" value="HTHLYSR"/>
</dbReference>
<dbReference type="Proteomes" id="UP000181969">
    <property type="component" value="Unassembled WGS sequence"/>
</dbReference>
<dbReference type="PROSITE" id="PS50931">
    <property type="entry name" value="HTH_LYSR"/>
    <property type="match status" value="1"/>
</dbReference>
<dbReference type="InterPro" id="IPR036388">
    <property type="entry name" value="WH-like_DNA-bd_sf"/>
</dbReference>
<evidence type="ECO:0000313" key="5">
    <source>
        <dbReference type="EMBL" id="SFL52251.1"/>
    </source>
</evidence>
<dbReference type="SUPFAM" id="SSF53850">
    <property type="entry name" value="Periplasmic binding protein-like II"/>
    <property type="match status" value="1"/>
</dbReference>
<dbReference type="RefSeq" id="WP_074751796.1">
    <property type="nucleotide sequence ID" value="NZ_FOTJ01000015.1"/>
</dbReference>
<dbReference type="Gene3D" id="1.10.10.10">
    <property type="entry name" value="Winged helix-like DNA-binding domain superfamily/Winged helix DNA-binding domain"/>
    <property type="match status" value="1"/>
</dbReference>
<evidence type="ECO:0000256" key="3">
    <source>
        <dbReference type="ARBA" id="ARBA00023163"/>
    </source>
</evidence>
<evidence type="ECO:0000256" key="2">
    <source>
        <dbReference type="ARBA" id="ARBA00023015"/>
    </source>
</evidence>
<name>A0A1I4IEP3_9LACT</name>
<keyword evidence="2" id="KW-0805">Transcription regulation</keyword>
<dbReference type="SUPFAM" id="SSF46785">
    <property type="entry name" value="Winged helix' DNA-binding domain"/>
    <property type="match status" value="1"/>
</dbReference>
<dbReference type="GO" id="GO:0003700">
    <property type="term" value="F:DNA-binding transcription factor activity"/>
    <property type="evidence" value="ECO:0007669"/>
    <property type="project" value="InterPro"/>
</dbReference>
<keyword evidence="5" id="KW-0238">DNA-binding</keyword>
<organism evidence="5 6">
    <name type="scientific">Lactococcus garvieae</name>
    <dbReference type="NCBI Taxonomy" id="1363"/>
    <lineage>
        <taxon>Bacteria</taxon>
        <taxon>Bacillati</taxon>
        <taxon>Bacillota</taxon>
        <taxon>Bacilli</taxon>
        <taxon>Lactobacillales</taxon>
        <taxon>Streptococcaceae</taxon>
        <taxon>Lactococcus</taxon>
    </lineage>
</organism>
<gene>
    <name evidence="5" type="ORF">SAMN05216438_11531</name>
</gene>
<evidence type="ECO:0000313" key="6">
    <source>
        <dbReference type="Proteomes" id="UP000181969"/>
    </source>
</evidence>
<comment type="similarity">
    <text evidence="1">Belongs to the LysR transcriptional regulatory family.</text>
</comment>
<dbReference type="PANTHER" id="PTHR30126">
    <property type="entry name" value="HTH-TYPE TRANSCRIPTIONAL REGULATOR"/>
    <property type="match status" value="1"/>
</dbReference>
<dbReference type="InterPro" id="IPR000847">
    <property type="entry name" value="LysR_HTH_N"/>
</dbReference>
<proteinExistence type="inferred from homology"/>
<evidence type="ECO:0000259" key="4">
    <source>
        <dbReference type="PROSITE" id="PS50931"/>
    </source>
</evidence>
<protein>
    <submittedName>
        <fullName evidence="5">DNA-binding transcriptional regulator, LysR family</fullName>
    </submittedName>
</protein>
<reference evidence="5 6" key="1">
    <citation type="submission" date="2016-10" db="EMBL/GenBank/DDBJ databases">
        <authorList>
            <person name="de Groot N.N."/>
        </authorList>
    </citation>
    <scope>NUCLEOTIDE SEQUENCE [LARGE SCALE GENOMIC DNA]</scope>
    <source>
        <strain evidence="5 6">M79</strain>
    </source>
</reference>
<dbReference type="InterPro" id="IPR036390">
    <property type="entry name" value="WH_DNA-bd_sf"/>
</dbReference>
<evidence type="ECO:0000256" key="1">
    <source>
        <dbReference type="ARBA" id="ARBA00009437"/>
    </source>
</evidence>
<feature type="domain" description="HTH lysR-type" evidence="4">
    <location>
        <begin position="1"/>
        <end position="58"/>
    </location>
</feature>